<dbReference type="EnsemblMetazoa" id="Aqu2.1.15019_001">
    <property type="protein sequence ID" value="Aqu2.1.15019_001"/>
    <property type="gene ID" value="Aqu2.1.15019"/>
</dbReference>
<reference evidence="7" key="1">
    <citation type="journal article" date="2010" name="Nature">
        <title>The Amphimedon queenslandica genome and the evolution of animal complexity.</title>
        <authorList>
            <person name="Srivastava M."/>
            <person name="Simakov O."/>
            <person name="Chapman J."/>
            <person name="Fahey B."/>
            <person name="Gauthier M.E."/>
            <person name="Mitros T."/>
            <person name="Richards G.S."/>
            <person name="Conaco C."/>
            <person name="Dacre M."/>
            <person name="Hellsten U."/>
            <person name="Larroux C."/>
            <person name="Putnam N.H."/>
            <person name="Stanke M."/>
            <person name="Adamska M."/>
            <person name="Darling A."/>
            <person name="Degnan S.M."/>
            <person name="Oakley T.H."/>
            <person name="Plachetzki D.C."/>
            <person name="Zhai Y."/>
            <person name="Adamski M."/>
            <person name="Calcino A."/>
            <person name="Cummins S.F."/>
            <person name="Goodstein D.M."/>
            <person name="Harris C."/>
            <person name="Jackson D.J."/>
            <person name="Leys S.P."/>
            <person name="Shu S."/>
            <person name="Woodcroft B.J."/>
            <person name="Vervoort M."/>
            <person name="Kosik K.S."/>
            <person name="Manning G."/>
            <person name="Degnan B.M."/>
            <person name="Rokhsar D.S."/>
        </authorList>
    </citation>
    <scope>NUCLEOTIDE SEQUENCE [LARGE SCALE GENOMIC DNA]</scope>
</reference>
<reference evidence="6" key="2">
    <citation type="submission" date="2017-05" db="UniProtKB">
        <authorList>
            <consortium name="EnsemblMetazoa"/>
        </authorList>
    </citation>
    <scope>IDENTIFICATION</scope>
</reference>
<dbReference type="InterPro" id="IPR009088">
    <property type="entry name" value="TFIIA_b-brl"/>
</dbReference>
<dbReference type="PANTHER" id="PTHR12694:SF8">
    <property type="entry name" value="TRANSCRIPTION INITIATION FACTOR IIA SUBUNIT 1"/>
    <property type="match status" value="1"/>
</dbReference>
<dbReference type="OrthoDB" id="6275927at2759"/>
<keyword evidence="3" id="KW-0804">Transcription</keyword>
<name>A0A1X7TJL4_AMPQE</name>
<feature type="compositionally biased region" description="Acidic residues" evidence="5">
    <location>
        <begin position="353"/>
        <end position="395"/>
    </location>
</feature>
<dbReference type="InParanoid" id="A0A1X7TJL4"/>
<dbReference type="eggNOG" id="KOG2652">
    <property type="taxonomic scope" value="Eukaryota"/>
</dbReference>
<dbReference type="KEGG" id="aqu:105314744"/>
<dbReference type="Gene3D" id="2.30.18.10">
    <property type="entry name" value="Transcription factor IIA (TFIIA), beta-barrel domain"/>
    <property type="match status" value="1"/>
</dbReference>
<evidence type="ECO:0000256" key="2">
    <source>
        <dbReference type="ARBA" id="ARBA00010059"/>
    </source>
</evidence>
<dbReference type="FunCoup" id="A0A1X7TJL4">
    <property type="interactions" value="790"/>
</dbReference>
<feature type="region of interest" description="Disordered" evidence="5">
    <location>
        <begin position="311"/>
        <end position="396"/>
    </location>
</feature>
<proteinExistence type="inferred from homology"/>
<comment type="subcellular location">
    <subcellularLocation>
        <location evidence="1">Nucleus</location>
    </subcellularLocation>
</comment>
<dbReference type="Gene3D" id="1.10.287.100">
    <property type="match status" value="1"/>
</dbReference>
<evidence type="ECO:0000256" key="1">
    <source>
        <dbReference type="ARBA" id="ARBA00004123"/>
    </source>
</evidence>
<feature type="compositionally biased region" description="Polar residues" evidence="5">
    <location>
        <begin position="159"/>
        <end position="168"/>
    </location>
</feature>
<keyword evidence="4" id="KW-0539">Nucleus</keyword>
<dbReference type="SMART" id="SM01371">
    <property type="entry name" value="TFIIA"/>
    <property type="match status" value="1"/>
</dbReference>
<feature type="compositionally biased region" description="Low complexity" evidence="5">
    <location>
        <begin position="124"/>
        <end position="151"/>
    </location>
</feature>
<sequence>MSSGQTSLEQMLGVYKWVVDDVMKNVREDFLNEGADTQVLEDLKQLWENKLVQSGALSRPMKPAEAHPIKETISQDKQNKSTQQQQQHSQQPTSSTPAITHSSPASASNTPAASVIQQAPPRPSLSSAMTTPTTSSTVSFTPPLNSSSRSSGGTGGVSQATPSQTPPQITGVGAANTPPFLNMALAQQAIYSAITGGTANPVGGAAATLPVMLPGGGLSLVQHGGIPYAAVPTPTGLQYVPIALNLPGTIPPSTSSETSSSNNITQSDGPRPLIPPGKHSSKETKGSDSNEVSSTEDSSLPVISFELPAGITPSHFFSSSKRKSRSVSHRTGTKDPTSIPQLDGPPPPPDGSSSEDSDESSESDPDDIEGEQEDDEDPLNSEDDAESDEEDDVWETDNTIVCQFEKVYRVRAKWKFALKDGIMHLNGHDYIFTKTAGEAEW</sequence>
<evidence type="ECO:0000313" key="7">
    <source>
        <dbReference type="Proteomes" id="UP000007879"/>
    </source>
</evidence>
<keyword evidence="7" id="KW-1185">Reference proteome</keyword>
<dbReference type="EnsemblMetazoa" id="XM_011409096.2">
    <property type="protein sequence ID" value="XP_011407398.2"/>
    <property type="gene ID" value="LOC105314744"/>
</dbReference>
<organism evidence="6">
    <name type="scientific">Amphimedon queenslandica</name>
    <name type="common">Sponge</name>
    <dbReference type="NCBI Taxonomy" id="400682"/>
    <lineage>
        <taxon>Eukaryota</taxon>
        <taxon>Metazoa</taxon>
        <taxon>Porifera</taxon>
        <taxon>Demospongiae</taxon>
        <taxon>Heteroscleromorpha</taxon>
        <taxon>Haplosclerida</taxon>
        <taxon>Niphatidae</taxon>
        <taxon>Amphimedon</taxon>
    </lineage>
</organism>
<protein>
    <submittedName>
        <fullName evidence="6">Uncharacterized protein</fullName>
    </submittedName>
</protein>
<dbReference type="InterPro" id="IPR004855">
    <property type="entry name" value="TFIIA_asu/bsu"/>
</dbReference>
<dbReference type="GO" id="GO:0006367">
    <property type="term" value="P:transcription initiation at RNA polymerase II promoter"/>
    <property type="evidence" value="ECO:0007669"/>
    <property type="project" value="InterPro"/>
</dbReference>
<dbReference type="CDD" id="cd07976">
    <property type="entry name" value="TFIIA_alpha_beta_like"/>
    <property type="match status" value="2"/>
</dbReference>
<dbReference type="FunFam" id="1.10.287.100:FF:000001">
    <property type="entry name" value="Transcription initiation factor IIA subunit"/>
    <property type="match status" value="1"/>
</dbReference>
<dbReference type="SUPFAM" id="SSF50784">
    <property type="entry name" value="Transcription factor IIA (TFIIA), beta-barrel domain"/>
    <property type="match status" value="1"/>
</dbReference>
<evidence type="ECO:0000256" key="4">
    <source>
        <dbReference type="ARBA" id="ARBA00023242"/>
    </source>
</evidence>
<dbReference type="Proteomes" id="UP000007879">
    <property type="component" value="Unassembled WGS sequence"/>
</dbReference>
<dbReference type="AlphaFoldDB" id="A0A1X7TJL4"/>
<gene>
    <name evidence="6" type="primary">105314744</name>
</gene>
<accession>A0A1X7TJL4</accession>
<feature type="compositionally biased region" description="Low complexity" evidence="5">
    <location>
        <begin position="251"/>
        <end position="267"/>
    </location>
</feature>
<dbReference type="GO" id="GO:0005672">
    <property type="term" value="C:transcription factor TFIIA complex"/>
    <property type="evidence" value="ECO:0007669"/>
    <property type="project" value="InterPro"/>
</dbReference>
<dbReference type="STRING" id="400682.A0A1X7TJL4"/>
<feature type="compositionally biased region" description="Low complexity" evidence="5">
    <location>
        <begin position="80"/>
        <end position="114"/>
    </location>
</feature>
<evidence type="ECO:0000313" key="6">
    <source>
        <dbReference type="EnsemblMetazoa" id="Aqu2.1.15019_001"/>
    </source>
</evidence>
<dbReference type="SUPFAM" id="SSF47396">
    <property type="entry name" value="Transcription factor IIA (TFIIA), alpha-helical domain"/>
    <property type="match status" value="1"/>
</dbReference>
<feature type="region of interest" description="Disordered" evidence="5">
    <location>
        <begin position="73"/>
        <end position="174"/>
    </location>
</feature>
<comment type="similarity">
    <text evidence="2">Belongs to the TFIIA subunit 1 family.</text>
</comment>
<feature type="compositionally biased region" description="Polar residues" evidence="5">
    <location>
        <begin position="289"/>
        <end position="298"/>
    </location>
</feature>
<dbReference type="Pfam" id="PF03153">
    <property type="entry name" value="TFIIA"/>
    <property type="match status" value="1"/>
</dbReference>
<dbReference type="OMA" id="YYNTPGT"/>
<evidence type="ECO:0000256" key="3">
    <source>
        <dbReference type="ARBA" id="ARBA00023163"/>
    </source>
</evidence>
<evidence type="ECO:0000256" key="5">
    <source>
        <dbReference type="SAM" id="MobiDB-lite"/>
    </source>
</evidence>
<feature type="region of interest" description="Disordered" evidence="5">
    <location>
        <begin position="250"/>
        <end position="299"/>
    </location>
</feature>
<dbReference type="PANTHER" id="PTHR12694">
    <property type="entry name" value="TRANSCRIPTION INITIATION FACTOR IIA SUBUNIT 1"/>
    <property type="match status" value="1"/>
</dbReference>